<sequence length="608" mass="68192">MRTLALSLSCLLLLTACGGEPAPAATPVAAERTAADQAAVAAELNTLLADWHEAELEANPIMATALGDLRYNDQLPDFFSASFREQAEARERDFLGRVQRLDRDALAGQDRLSYDVFVSDRTLSLEGNRFPGWMLPVNQMNNYGSFFAQLGSGKSLQPFREVKHYDDFLARIAAFPAINQSAMANMREGMAQGVVQPRPVVEKSIPQFAAHVVKRAEDSVFWGPIASMPDDFPADERERLTAAYRAAIMGTVVPEYAAMRDFLRDHYLPAAREGVGMMHLPDGKDWYAYSVRTQTTTDLSPEEIHQFGLDEVARILAEMNAVREQVGFEGDLPAFFRHLQTDDRFYFKTPEEALQAYRDVQAKINPALPKLFDIFPKADYEVREVEAFRAESSAGASYMAGTPDGSRPGVFYLNTFNLRAQPNFLVETLSIHEASPGHHFQVSIQQELESLPAFRRFGGYTAYAEGWALYAESLGKEMGLFTDPYQWYGRLSDEQLRAMRLVVDTGLHYYGWSREQAIDYMLQNSSMAESDVVAEVERYIVMPGQALSYKIGQRVIRELRDEAEAELGEDFDVRAFHRQVLADGALPMGVLQTKVREWIASEKAARAG</sequence>
<evidence type="ECO:0000313" key="2">
    <source>
        <dbReference type="EMBL" id="GGA80863.1"/>
    </source>
</evidence>
<dbReference type="InterPro" id="IPR010281">
    <property type="entry name" value="DUF885"/>
</dbReference>
<comment type="caution">
    <text evidence="2">The sequence shown here is derived from an EMBL/GenBank/DDBJ whole genome shotgun (WGS) entry which is preliminary data.</text>
</comment>
<evidence type="ECO:0000256" key="1">
    <source>
        <dbReference type="SAM" id="SignalP"/>
    </source>
</evidence>
<dbReference type="PANTHER" id="PTHR33361">
    <property type="entry name" value="GLR0591 PROTEIN"/>
    <property type="match status" value="1"/>
</dbReference>
<dbReference type="Proteomes" id="UP000623419">
    <property type="component" value="Unassembled WGS sequence"/>
</dbReference>
<dbReference type="RefSeq" id="WP_188663523.1">
    <property type="nucleotide sequence ID" value="NZ_BMKC01000002.1"/>
</dbReference>
<dbReference type="Pfam" id="PF05960">
    <property type="entry name" value="DUF885"/>
    <property type="match status" value="1"/>
</dbReference>
<name>A0ABQ1HLS0_9GAMM</name>
<evidence type="ECO:0000313" key="3">
    <source>
        <dbReference type="Proteomes" id="UP000623419"/>
    </source>
</evidence>
<dbReference type="PROSITE" id="PS51257">
    <property type="entry name" value="PROKAR_LIPOPROTEIN"/>
    <property type="match status" value="1"/>
</dbReference>
<protein>
    <recommendedName>
        <fullName evidence="4">DUF885 domain-containing protein</fullName>
    </recommendedName>
</protein>
<evidence type="ECO:0008006" key="4">
    <source>
        <dbReference type="Google" id="ProtNLM"/>
    </source>
</evidence>
<keyword evidence="1" id="KW-0732">Signal</keyword>
<reference evidence="3" key="1">
    <citation type="journal article" date="2019" name="Int. J. Syst. Evol. Microbiol.">
        <title>The Global Catalogue of Microorganisms (GCM) 10K type strain sequencing project: providing services to taxonomists for standard genome sequencing and annotation.</title>
        <authorList>
            <consortium name="The Broad Institute Genomics Platform"/>
            <consortium name="The Broad Institute Genome Sequencing Center for Infectious Disease"/>
            <person name="Wu L."/>
            <person name="Ma J."/>
        </authorList>
    </citation>
    <scope>NUCLEOTIDE SEQUENCE [LARGE SCALE GENOMIC DNA]</scope>
    <source>
        <strain evidence="3">CGMCC 1.15905</strain>
    </source>
</reference>
<proteinExistence type="predicted"/>
<organism evidence="2 3">
    <name type="scientific">Arenimonas soli</name>
    <dbReference type="NCBI Taxonomy" id="2269504"/>
    <lineage>
        <taxon>Bacteria</taxon>
        <taxon>Pseudomonadati</taxon>
        <taxon>Pseudomonadota</taxon>
        <taxon>Gammaproteobacteria</taxon>
        <taxon>Lysobacterales</taxon>
        <taxon>Lysobacteraceae</taxon>
        <taxon>Arenimonas</taxon>
    </lineage>
</organism>
<gene>
    <name evidence="2" type="ORF">GCM10011521_18970</name>
</gene>
<dbReference type="EMBL" id="BMKC01000002">
    <property type="protein sequence ID" value="GGA80863.1"/>
    <property type="molecule type" value="Genomic_DNA"/>
</dbReference>
<accession>A0ABQ1HLS0</accession>
<feature type="chain" id="PRO_5046179789" description="DUF885 domain-containing protein" evidence="1">
    <location>
        <begin position="25"/>
        <end position="608"/>
    </location>
</feature>
<keyword evidence="3" id="KW-1185">Reference proteome</keyword>
<feature type="signal peptide" evidence="1">
    <location>
        <begin position="1"/>
        <end position="24"/>
    </location>
</feature>
<dbReference type="PANTHER" id="PTHR33361:SF16">
    <property type="entry name" value="DUF885 DOMAIN-CONTAINING PROTEIN"/>
    <property type="match status" value="1"/>
</dbReference>